<protein>
    <submittedName>
        <fullName evidence="2">Sua5/YciO/YrdC/YwlC family protein</fullName>
    </submittedName>
</protein>
<reference evidence="2" key="1">
    <citation type="journal article" date="2013" name="Environ. Microbiol.">
        <title>Microbiota from the distal guts of lean and obese adolescents exhibit partial functional redundancy besides clear differences in community structure.</title>
        <authorList>
            <person name="Ferrer M."/>
            <person name="Ruiz A."/>
            <person name="Lanza F."/>
            <person name="Haange S.B."/>
            <person name="Oberbach A."/>
            <person name="Till H."/>
            <person name="Bargiela R."/>
            <person name="Campoy C."/>
            <person name="Segura M.T."/>
            <person name="Richter M."/>
            <person name="von Bergen M."/>
            <person name="Seifert J."/>
            <person name="Suarez A."/>
        </authorList>
    </citation>
    <scope>NUCLEOTIDE SEQUENCE</scope>
</reference>
<feature type="domain" description="Threonylcarbamoyl-AMP synthase C-terminal" evidence="1">
    <location>
        <begin position="15"/>
        <end position="95"/>
    </location>
</feature>
<accession>K1SNT9</accession>
<dbReference type="Gene3D" id="3.40.50.11030">
    <property type="entry name" value="Threonylcarbamoyl-AMP synthase, C-terminal domain"/>
    <property type="match status" value="1"/>
</dbReference>
<dbReference type="InterPro" id="IPR005145">
    <property type="entry name" value="Sua5_C"/>
</dbReference>
<sequence length="104" mass="11835">RVILLNCNDEQYIDYVNKKAAEGVAALCCDEDIPLLKTPVFSLGKRNDYTRQAHTLFDELRRIDEDDSVKVVYSRLPKTNGVGMAVYNRLIRAAGFEVIDLEQN</sequence>
<organism evidence="2">
    <name type="scientific">human gut metagenome</name>
    <dbReference type="NCBI Taxonomy" id="408170"/>
    <lineage>
        <taxon>unclassified sequences</taxon>
        <taxon>metagenomes</taxon>
        <taxon>organismal metagenomes</taxon>
    </lineage>
</organism>
<feature type="non-terminal residue" evidence="2">
    <location>
        <position position="1"/>
    </location>
</feature>
<evidence type="ECO:0000259" key="1">
    <source>
        <dbReference type="Pfam" id="PF03481"/>
    </source>
</evidence>
<name>K1SNT9_9ZZZZ</name>
<dbReference type="EMBL" id="AJWZ01006621">
    <property type="protein sequence ID" value="EKC59263.1"/>
    <property type="molecule type" value="Genomic_DNA"/>
</dbReference>
<dbReference type="InterPro" id="IPR038385">
    <property type="entry name" value="Sua5/YwlC_C"/>
</dbReference>
<dbReference type="AlphaFoldDB" id="K1SNT9"/>
<evidence type="ECO:0000313" key="2">
    <source>
        <dbReference type="EMBL" id="EKC59263.1"/>
    </source>
</evidence>
<gene>
    <name evidence="2" type="ORF">OBE_09586</name>
</gene>
<comment type="caution">
    <text evidence="2">The sequence shown here is derived from an EMBL/GenBank/DDBJ whole genome shotgun (WGS) entry which is preliminary data.</text>
</comment>
<dbReference type="Pfam" id="PF03481">
    <property type="entry name" value="Sua5_C"/>
    <property type="match status" value="1"/>
</dbReference>
<proteinExistence type="predicted"/>